<dbReference type="InterPro" id="IPR001878">
    <property type="entry name" value="Znf_CCHC"/>
</dbReference>
<dbReference type="InterPro" id="IPR036875">
    <property type="entry name" value="Znf_CCHC_sf"/>
</dbReference>
<dbReference type="SMART" id="SM00343">
    <property type="entry name" value="ZnF_C2HC"/>
    <property type="match status" value="1"/>
</dbReference>
<protein>
    <recommendedName>
        <fullName evidence="3">CCHC-type domain-containing protein</fullName>
    </recommendedName>
</protein>
<proteinExistence type="predicted"/>
<dbReference type="SUPFAM" id="SSF57756">
    <property type="entry name" value="Retrovirus zinc finger-like domains"/>
    <property type="match status" value="1"/>
</dbReference>
<evidence type="ECO:0000256" key="1">
    <source>
        <dbReference type="PROSITE-ProRule" id="PRU00047"/>
    </source>
</evidence>
<feature type="domain" description="CCHC-type" evidence="3">
    <location>
        <begin position="274"/>
        <end position="289"/>
    </location>
</feature>
<name>A0A6L2LQ03_TANCI</name>
<dbReference type="EMBL" id="BKCJ010004662">
    <property type="protein sequence ID" value="GEU62374.1"/>
    <property type="molecule type" value="Genomic_DNA"/>
</dbReference>
<dbReference type="AlphaFoldDB" id="A0A6L2LQ03"/>
<organism evidence="4">
    <name type="scientific">Tanacetum cinerariifolium</name>
    <name type="common">Dalmatian daisy</name>
    <name type="synonym">Chrysanthemum cinerariifolium</name>
    <dbReference type="NCBI Taxonomy" id="118510"/>
    <lineage>
        <taxon>Eukaryota</taxon>
        <taxon>Viridiplantae</taxon>
        <taxon>Streptophyta</taxon>
        <taxon>Embryophyta</taxon>
        <taxon>Tracheophyta</taxon>
        <taxon>Spermatophyta</taxon>
        <taxon>Magnoliopsida</taxon>
        <taxon>eudicotyledons</taxon>
        <taxon>Gunneridae</taxon>
        <taxon>Pentapetalae</taxon>
        <taxon>asterids</taxon>
        <taxon>campanulids</taxon>
        <taxon>Asterales</taxon>
        <taxon>Asteraceae</taxon>
        <taxon>Asteroideae</taxon>
        <taxon>Anthemideae</taxon>
        <taxon>Anthemidinae</taxon>
        <taxon>Tanacetum</taxon>
    </lineage>
</organism>
<keyword evidence="1" id="KW-0863">Zinc-finger</keyword>
<reference evidence="4" key="1">
    <citation type="journal article" date="2019" name="Sci. Rep.">
        <title>Draft genome of Tanacetum cinerariifolium, the natural source of mosquito coil.</title>
        <authorList>
            <person name="Yamashiro T."/>
            <person name="Shiraishi A."/>
            <person name="Satake H."/>
            <person name="Nakayama K."/>
        </authorList>
    </citation>
    <scope>NUCLEOTIDE SEQUENCE</scope>
</reference>
<dbReference type="Pfam" id="PF00098">
    <property type="entry name" value="zf-CCHC"/>
    <property type="match status" value="1"/>
</dbReference>
<dbReference type="GO" id="GO:0003676">
    <property type="term" value="F:nucleic acid binding"/>
    <property type="evidence" value="ECO:0007669"/>
    <property type="project" value="InterPro"/>
</dbReference>
<feature type="compositionally biased region" description="Gly residues" evidence="2">
    <location>
        <begin position="39"/>
        <end position="54"/>
    </location>
</feature>
<dbReference type="Gene3D" id="4.10.60.10">
    <property type="entry name" value="Zinc finger, CCHC-type"/>
    <property type="match status" value="1"/>
</dbReference>
<feature type="region of interest" description="Disordered" evidence="2">
    <location>
        <begin position="27"/>
        <end position="85"/>
    </location>
</feature>
<evidence type="ECO:0000256" key="2">
    <source>
        <dbReference type="SAM" id="MobiDB-lite"/>
    </source>
</evidence>
<feature type="compositionally biased region" description="Basic and acidic residues" evidence="2">
    <location>
        <begin position="173"/>
        <end position="188"/>
    </location>
</feature>
<feature type="compositionally biased region" description="Low complexity" evidence="2">
    <location>
        <begin position="55"/>
        <end position="73"/>
    </location>
</feature>
<evidence type="ECO:0000259" key="3">
    <source>
        <dbReference type="PROSITE" id="PS50158"/>
    </source>
</evidence>
<gene>
    <name evidence="4" type="ORF">Tci_034352</name>
</gene>
<dbReference type="GO" id="GO:0008270">
    <property type="term" value="F:zinc ion binding"/>
    <property type="evidence" value="ECO:0007669"/>
    <property type="project" value="UniProtKB-KW"/>
</dbReference>
<feature type="region of interest" description="Disordered" evidence="2">
    <location>
        <begin position="173"/>
        <end position="203"/>
    </location>
</feature>
<sequence length="292" mass="32315">MTPAVIEEMINRRVAKALEAYEANRNVGPVVEGDDEHGNGGGNGNGDSNGGDNGNGCVNGNRNGNRSGGTNRNGNGGGNVDRDVNERGVVPWNSHKWTVGTDAAFAKSWRELMELMTEMVPKEEDQVKRFIGGLPNNIQGNMIAVEPTRLQDAIRIANHLMDQKLKGYAVRSAENKRRLESNQRDNREQQPSFKRKNAGSQNVARAYTAGNNETRGYTRPLPYCNKCRLCNVWPCTVKYGKCHKVRHMARDYKATVAATSTQRDQVGNQRAVTCFECGVQGHIKRDCPKLKN</sequence>
<keyword evidence="1" id="KW-0479">Metal-binding</keyword>
<keyword evidence="1" id="KW-0862">Zinc</keyword>
<comment type="caution">
    <text evidence="4">The sequence shown here is derived from an EMBL/GenBank/DDBJ whole genome shotgun (WGS) entry which is preliminary data.</text>
</comment>
<accession>A0A6L2LQ03</accession>
<evidence type="ECO:0000313" key="4">
    <source>
        <dbReference type="EMBL" id="GEU62374.1"/>
    </source>
</evidence>
<dbReference type="PROSITE" id="PS50158">
    <property type="entry name" value="ZF_CCHC"/>
    <property type="match status" value="1"/>
</dbReference>